<evidence type="ECO:0000313" key="2">
    <source>
        <dbReference type="EnsemblPlants" id="LPERR09G06690.1"/>
    </source>
</evidence>
<dbReference type="AlphaFoldDB" id="A0A0D9XDJ4"/>
<accession>A0A0D9XDJ4</accession>
<sequence length="206" mass="21405">MFPFLSGRAPPWSICHLRSSRGLGRRRRPLGFPSPPASTVVAGAVTTPSFPDIVLVSFLESHYTSCMHLPAQIEPGNVHAPAPGLPPPPTPSPATIPDNVGHGVTTIRSASNPCTFSLFTSTSKIHSIAGAATVNLAGRRASPPAVAADRHLRPLHVSLAISPSFARALPSLSVPRRALPCRRSPATSAALPPASSALPRAGQVSH</sequence>
<proteinExistence type="predicted"/>
<evidence type="ECO:0000313" key="3">
    <source>
        <dbReference type="Proteomes" id="UP000032180"/>
    </source>
</evidence>
<name>A0A0D9XDJ4_9ORYZ</name>
<dbReference type="HOGENOM" id="CLU_1333652_0_0_1"/>
<organism evidence="2 3">
    <name type="scientific">Leersia perrieri</name>
    <dbReference type="NCBI Taxonomy" id="77586"/>
    <lineage>
        <taxon>Eukaryota</taxon>
        <taxon>Viridiplantae</taxon>
        <taxon>Streptophyta</taxon>
        <taxon>Embryophyta</taxon>
        <taxon>Tracheophyta</taxon>
        <taxon>Spermatophyta</taxon>
        <taxon>Magnoliopsida</taxon>
        <taxon>Liliopsida</taxon>
        <taxon>Poales</taxon>
        <taxon>Poaceae</taxon>
        <taxon>BOP clade</taxon>
        <taxon>Oryzoideae</taxon>
        <taxon>Oryzeae</taxon>
        <taxon>Oryzinae</taxon>
        <taxon>Leersia</taxon>
    </lineage>
</organism>
<reference evidence="3" key="2">
    <citation type="submission" date="2013-12" db="EMBL/GenBank/DDBJ databases">
        <authorList>
            <person name="Yu Y."/>
            <person name="Lee S."/>
            <person name="de Baynast K."/>
            <person name="Wissotski M."/>
            <person name="Liu L."/>
            <person name="Talag J."/>
            <person name="Goicoechea J."/>
            <person name="Angelova A."/>
            <person name="Jetty R."/>
            <person name="Kudrna D."/>
            <person name="Golser W."/>
            <person name="Rivera L."/>
            <person name="Zhang J."/>
            <person name="Wing R."/>
        </authorList>
    </citation>
    <scope>NUCLEOTIDE SEQUENCE</scope>
</reference>
<reference evidence="2" key="3">
    <citation type="submission" date="2015-04" db="UniProtKB">
        <authorList>
            <consortium name="EnsemblPlants"/>
        </authorList>
    </citation>
    <scope>IDENTIFICATION</scope>
</reference>
<dbReference type="Proteomes" id="UP000032180">
    <property type="component" value="Chromosome 9"/>
</dbReference>
<dbReference type="Gramene" id="LPERR09G06690.1">
    <property type="protein sequence ID" value="LPERR09G06690.1"/>
    <property type="gene ID" value="LPERR09G06690"/>
</dbReference>
<keyword evidence="3" id="KW-1185">Reference proteome</keyword>
<feature type="region of interest" description="Disordered" evidence="1">
    <location>
        <begin position="183"/>
        <end position="206"/>
    </location>
</feature>
<reference evidence="2 3" key="1">
    <citation type="submission" date="2012-08" db="EMBL/GenBank/DDBJ databases">
        <title>Oryza genome evolution.</title>
        <authorList>
            <person name="Wing R.A."/>
        </authorList>
    </citation>
    <scope>NUCLEOTIDE SEQUENCE</scope>
</reference>
<dbReference type="EnsemblPlants" id="LPERR09G06690.1">
    <property type="protein sequence ID" value="LPERR09G06690.1"/>
    <property type="gene ID" value="LPERR09G06690"/>
</dbReference>
<evidence type="ECO:0000256" key="1">
    <source>
        <dbReference type="SAM" id="MobiDB-lite"/>
    </source>
</evidence>
<protein>
    <submittedName>
        <fullName evidence="2">Uncharacterized protein</fullName>
    </submittedName>
</protein>